<dbReference type="EMBL" id="JACIJE010000002">
    <property type="protein sequence ID" value="MBB5688805.1"/>
    <property type="molecule type" value="Genomic_DNA"/>
</dbReference>
<dbReference type="InterPro" id="IPR043504">
    <property type="entry name" value="Peptidase_S1_PA_chymotrypsin"/>
</dbReference>
<dbReference type="Pfam" id="PF00089">
    <property type="entry name" value="Trypsin"/>
    <property type="match status" value="1"/>
</dbReference>
<dbReference type="InterPro" id="IPR050966">
    <property type="entry name" value="Glutamyl_endopeptidase"/>
</dbReference>
<dbReference type="RefSeq" id="WP_184481774.1">
    <property type="nucleotide sequence ID" value="NZ_JAAEDJ010000224.1"/>
</dbReference>
<feature type="signal peptide" evidence="2">
    <location>
        <begin position="1"/>
        <end position="20"/>
    </location>
</feature>
<feature type="domain" description="Peptidase S1" evidence="3">
    <location>
        <begin position="34"/>
        <end position="159"/>
    </location>
</feature>
<dbReference type="PANTHER" id="PTHR15462">
    <property type="entry name" value="SERINE PROTEASE"/>
    <property type="match status" value="1"/>
</dbReference>
<dbReference type="PRINTS" id="PR00722">
    <property type="entry name" value="CHYMOTRYPSIN"/>
</dbReference>
<dbReference type="PROSITE" id="PS00134">
    <property type="entry name" value="TRYPSIN_HIS"/>
    <property type="match status" value="1"/>
</dbReference>
<sequence length="231" mass="23951">MRRARRLVMLLLLLVPPAAASEVPGLGPVDTRRPVPPGEPPFNAIALVETEAGGRCTGAMVAPNMVLTAAHCLVRRDARRLVAPARIRVRLGGATARGVALRSGAGFDPAREEPWRADWALVSLSEPIGRGRVLPLLREAPPAGAPLTLPAWRHDRPDVLLADRGCRVVIVGTFGPQGILVGHDCAGTTGSSGAPLLMAVPGGHVIAGVQVKAAMGRPLGLAVPAFTIPAP</sequence>
<evidence type="ECO:0000256" key="1">
    <source>
        <dbReference type="ARBA" id="ARBA00022729"/>
    </source>
</evidence>
<dbReference type="SUPFAM" id="SSF50494">
    <property type="entry name" value="Trypsin-like serine proteases"/>
    <property type="match status" value="1"/>
</dbReference>
<keyword evidence="4" id="KW-0645">Protease</keyword>
<reference evidence="4 5" key="1">
    <citation type="submission" date="2020-08" db="EMBL/GenBank/DDBJ databases">
        <title>Genomic Encyclopedia of Type Strains, Phase IV (KMG-IV): sequencing the most valuable type-strain genomes for metagenomic binning, comparative biology and taxonomic classification.</title>
        <authorList>
            <person name="Goeker M."/>
        </authorList>
    </citation>
    <scope>NUCLEOTIDE SEQUENCE [LARGE SCALE GENOMIC DNA]</scope>
    <source>
        <strain evidence="4 5">DSM 25895</strain>
    </source>
</reference>
<dbReference type="EC" id="3.4.21.-" evidence="4"/>
<dbReference type="GO" id="GO:0006508">
    <property type="term" value="P:proteolysis"/>
    <property type="evidence" value="ECO:0007669"/>
    <property type="project" value="UniProtKB-KW"/>
</dbReference>
<keyword evidence="1 2" id="KW-0732">Signal</keyword>
<keyword evidence="5" id="KW-1185">Reference proteome</keyword>
<dbReference type="GO" id="GO:0004252">
    <property type="term" value="F:serine-type endopeptidase activity"/>
    <property type="evidence" value="ECO:0007669"/>
    <property type="project" value="InterPro"/>
</dbReference>
<keyword evidence="4" id="KW-0378">Hydrolase</keyword>
<dbReference type="InterPro" id="IPR018114">
    <property type="entry name" value="TRYPSIN_HIS"/>
</dbReference>
<dbReference type="Proteomes" id="UP000562254">
    <property type="component" value="Unassembled WGS sequence"/>
</dbReference>
<dbReference type="InterPro" id="IPR001254">
    <property type="entry name" value="Trypsin_dom"/>
</dbReference>
<evidence type="ECO:0000256" key="2">
    <source>
        <dbReference type="SAM" id="SignalP"/>
    </source>
</evidence>
<evidence type="ECO:0000313" key="4">
    <source>
        <dbReference type="EMBL" id="MBB5688805.1"/>
    </source>
</evidence>
<dbReference type="InterPro" id="IPR009003">
    <property type="entry name" value="Peptidase_S1_PA"/>
</dbReference>
<comment type="caution">
    <text evidence="4">The sequence shown here is derived from an EMBL/GenBank/DDBJ whole genome shotgun (WGS) entry which is preliminary data.</text>
</comment>
<dbReference type="AlphaFoldDB" id="A0A840XJN0"/>
<feature type="chain" id="PRO_5032998343" evidence="2">
    <location>
        <begin position="21"/>
        <end position="231"/>
    </location>
</feature>
<proteinExistence type="predicted"/>
<gene>
    <name evidence="4" type="ORF">FHS88_000921</name>
</gene>
<name>A0A840XJN0_9PROT</name>
<evidence type="ECO:0000259" key="3">
    <source>
        <dbReference type="Pfam" id="PF00089"/>
    </source>
</evidence>
<accession>A0A840XJN0</accession>
<dbReference type="InterPro" id="IPR001314">
    <property type="entry name" value="Peptidase_S1A"/>
</dbReference>
<organism evidence="4 5">
    <name type="scientific">Neoroseomonas alkaliterrae</name>
    <dbReference type="NCBI Taxonomy" id="1452450"/>
    <lineage>
        <taxon>Bacteria</taxon>
        <taxon>Pseudomonadati</taxon>
        <taxon>Pseudomonadota</taxon>
        <taxon>Alphaproteobacteria</taxon>
        <taxon>Acetobacterales</taxon>
        <taxon>Acetobacteraceae</taxon>
        <taxon>Neoroseomonas</taxon>
    </lineage>
</organism>
<dbReference type="PANTHER" id="PTHR15462:SF8">
    <property type="entry name" value="SERINE PROTEASE"/>
    <property type="match status" value="1"/>
</dbReference>
<protein>
    <submittedName>
        <fullName evidence="4">Protease YdgD</fullName>
        <ecNumber evidence="4">3.4.21.-</ecNumber>
    </submittedName>
</protein>
<evidence type="ECO:0000313" key="5">
    <source>
        <dbReference type="Proteomes" id="UP000562254"/>
    </source>
</evidence>
<dbReference type="Gene3D" id="2.40.10.10">
    <property type="entry name" value="Trypsin-like serine proteases"/>
    <property type="match status" value="2"/>
</dbReference>